<comment type="caution">
    <text evidence="2">The sequence shown here is derived from an EMBL/GenBank/DDBJ whole genome shotgun (WGS) entry which is preliminary data.</text>
</comment>
<name>A0A9D4SWY0_RHISA</name>
<dbReference type="AlphaFoldDB" id="A0A9D4SWY0"/>
<evidence type="ECO:0000256" key="1">
    <source>
        <dbReference type="SAM" id="MobiDB-lite"/>
    </source>
</evidence>
<dbReference type="Proteomes" id="UP000821837">
    <property type="component" value="Unassembled WGS sequence"/>
</dbReference>
<keyword evidence="3" id="KW-1185">Reference proteome</keyword>
<accession>A0A9D4SWY0</accession>
<reference evidence="2" key="1">
    <citation type="journal article" date="2020" name="Cell">
        <title>Large-Scale Comparative Analyses of Tick Genomes Elucidate Their Genetic Diversity and Vector Capacities.</title>
        <authorList>
            <consortium name="Tick Genome and Microbiome Consortium (TIGMIC)"/>
            <person name="Jia N."/>
            <person name="Wang J."/>
            <person name="Shi W."/>
            <person name="Du L."/>
            <person name="Sun Y."/>
            <person name="Zhan W."/>
            <person name="Jiang J.F."/>
            <person name="Wang Q."/>
            <person name="Zhang B."/>
            <person name="Ji P."/>
            <person name="Bell-Sakyi L."/>
            <person name="Cui X.M."/>
            <person name="Yuan T.T."/>
            <person name="Jiang B.G."/>
            <person name="Yang W.F."/>
            <person name="Lam T.T."/>
            <person name="Chang Q.C."/>
            <person name="Ding S.J."/>
            <person name="Wang X.J."/>
            <person name="Zhu J.G."/>
            <person name="Ruan X.D."/>
            <person name="Zhao L."/>
            <person name="Wei J.T."/>
            <person name="Ye R.Z."/>
            <person name="Que T.C."/>
            <person name="Du C.H."/>
            <person name="Zhou Y.H."/>
            <person name="Cheng J.X."/>
            <person name="Dai P.F."/>
            <person name="Guo W.B."/>
            <person name="Han X.H."/>
            <person name="Huang E.J."/>
            <person name="Li L.F."/>
            <person name="Wei W."/>
            <person name="Gao Y.C."/>
            <person name="Liu J.Z."/>
            <person name="Shao H.Z."/>
            <person name="Wang X."/>
            <person name="Wang C.C."/>
            <person name="Yang T.C."/>
            <person name="Huo Q.B."/>
            <person name="Li W."/>
            <person name="Chen H.Y."/>
            <person name="Chen S.E."/>
            <person name="Zhou L.G."/>
            <person name="Ni X.B."/>
            <person name="Tian J.H."/>
            <person name="Sheng Y."/>
            <person name="Liu T."/>
            <person name="Pan Y.S."/>
            <person name="Xia L.Y."/>
            <person name="Li J."/>
            <person name="Zhao F."/>
            <person name="Cao W.C."/>
        </authorList>
    </citation>
    <scope>NUCLEOTIDE SEQUENCE</scope>
    <source>
        <strain evidence="2">Rsan-2018</strain>
    </source>
</reference>
<protein>
    <submittedName>
        <fullName evidence="2">Uncharacterized protein</fullName>
    </submittedName>
</protein>
<organism evidence="2 3">
    <name type="scientific">Rhipicephalus sanguineus</name>
    <name type="common">Brown dog tick</name>
    <name type="synonym">Ixodes sanguineus</name>
    <dbReference type="NCBI Taxonomy" id="34632"/>
    <lineage>
        <taxon>Eukaryota</taxon>
        <taxon>Metazoa</taxon>
        <taxon>Ecdysozoa</taxon>
        <taxon>Arthropoda</taxon>
        <taxon>Chelicerata</taxon>
        <taxon>Arachnida</taxon>
        <taxon>Acari</taxon>
        <taxon>Parasitiformes</taxon>
        <taxon>Ixodida</taxon>
        <taxon>Ixodoidea</taxon>
        <taxon>Ixodidae</taxon>
        <taxon>Rhipicephalinae</taxon>
        <taxon>Rhipicephalus</taxon>
        <taxon>Rhipicephalus</taxon>
    </lineage>
</organism>
<feature type="region of interest" description="Disordered" evidence="1">
    <location>
        <begin position="50"/>
        <end position="75"/>
    </location>
</feature>
<reference evidence="2" key="2">
    <citation type="submission" date="2021-09" db="EMBL/GenBank/DDBJ databases">
        <authorList>
            <person name="Jia N."/>
            <person name="Wang J."/>
            <person name="Shi W."/>
            <person name="Du L."/>
            <person name="Sun Y."/>
            <person name="Zhan W."/>
            <person name="Jiang J."/>
            <person name="Wang Q."/>
            <person name="Zhang B."/>
            <person name="Ji P."/>
            <person name="Sakyi L.B."/>
            <person name="Cui X."/>
            <person name="Yuan T."/>
            <person name="Jiang B."/>
            <person name="Yang W."/>
            <person name="Lam T.T.-Y."/>
            <person name="Chang Q."/>
            <person name="Ding S."/>
            <person name="Wang X."/>
            <person name="Zhu J."/>
            <person name="Ruan X."/>
            <person name="Zhao L."/>
            <person name="Wei J."/>
            <person name="Que T."/>
            <person name="Du C."/>
            <person name="Cheng J."/>
            <person name="Dai P."/>
            <person name="Han X."/>
            <person name="Huang E."/>
            <person name="Gao Y."/>
            <person name="Liu J."/>
            <person name="Shao H."/>
            <person name="Ye R."/>
            <person name="Li L."/>
            <person name="Wei W."/>
            <person name="Wang X."/>
            <person name="Wang C."/>
            <person name="Huo Q."/>
            <person name="Li W."/>
            <person name="Guo W."/>
            <person name="Chen H."/>
            <person name="Chen S."/>
            <person name="Zhou L."/>
            <person name="Zhou L."/>
            <person name="Ni X."/>
            <person name="Tian J."/>
            <person name="Zhou Y."/>
            <person name="Sheng Y."/>
            <person name="Liu T."/>
            <person name="Pan Y."/>
            <person name="Xia L."/>
            <person name="Li J."/>
            <person name="Zhao F."/>
            <person name="Cao W."/>
        </authorList>
    </citation>
    <scope>NUCLEOTIDE SEQUENCE</scope>
    <source>
        <strain evidence="2">Rsan-2018</strain>
        <tissue evidence="2">Larvae</tissue>
    </source>
</reference>
<evidence type="ECO:0000313" key="3">
    <source>
        <dbReference type="Proteomes" id="UP000821837"/>
    </source>
</evidence>
<dbReference type="EMBL" id="JABSTV010001250">
    <property type="protein sequence ID" value="KAH7956496.1"/>
    <property type="molecule type" value="Genomic_DNA"/>
</dbReference>
<feature type="compositionally biased region" description="Pro residues" evidence="1">
    <location>
        <begin position="50"/>
        <end position="70"/>
    </location>
</feature>
<sequence>MVPLPRPTKQGIDKHLCFDCQQRVFFAETSPLPYYNVTTGPYNESLNPACNPPPPLTPAYNTPPPTPQPNVPTEASPLYLSRYRQLGCQGCPPADHSFVRRTCGAPSTGGHFASIAEKLAMFTMISWKGG</sequence>
<proteinExistence type="predicted"/>
<gene>
    <name evidence="2" type="ORF">HPB52_010120</name>
</gene>
<evidence type="ECO:0000313" key="2">
    <source>
        <dbReference type="EMBL" id="KAH7956496.1"/>
    </source>
</evidence>